<organism evidence="2 3">
    <name type="scientific">Agrocybe pediades</name>
    <dbReference type="NCBI Taxonomy" id="84607"/>
    <lineage>
        <taxon>Eukaryota</taxon>
        <taxon>Fungi</taxon>
        <taxon>Dikarya</taxon>
        <taxon>Basidiomycota</taxon>
        <taxon>Agaricomycotina</taxon>
        <taxon>Agaricomycetes</taxon>
        <taxon>Agaricomycetidae</taxon>
        <taxon>Agaricales</taxon>
        <taxon>Agaricineae</taxon>
        <taxon>Strophariaceae</taxon>
        <taxon>Agrocybe</taxon>
    </lineage>
</organism>
<reference evidence="2 3" key="1">
    <citation type="submission" date="2019-12" db="EMBL/GenBank/DDBJ databases">
        <authorList>
            <person name="Floudas D."/>
            <person name="Bentzer J."/>
            <person name="Ahren D."/>
            <person name="Johansson T."/>
            <person name="Persson P."/>
            <person name="Tunlid A."/>
        </authorList>
    </citation>
    <scope>NUCLEOTIDE SEQUENCE [LARGE SCALE GENOMIC DNA]</scope>
    <source>
        <strain evidence="2 3">CBS 102.39</strain>
    </source>
</reference>
<gene>
    <name evidence="2" type="ORF">D9613_008424</name>
</gene>
<feature type="domain" description="F-box" evidence="1">
    <location>
        <begin position="1"/>
        <end position="43"/>
    </location>
</feature>
<comment type="caution">
    <text evidence="2">The sequence shown here is derived from an EMBL/GenBank/DDBJ whole genome shotgun (WGS) entry which is preliminary data.</text>
</comment>
<evidence type="ECO:0000313" key="2">
    <source>
        <dbReference type="EMBL" id="KAF4616833.1"/>
    </source>
</evidence>
<accession>A0A8H4QTZ3</accession>
<dbReference type="Proteomes" id="UP000521872">
    <property type="component" value="Unassembled WGS sequence"/>
</dbReference>
<dbReference type="CDD" id="cd09917">
    <property type="entry name" value="F-box_SF"/>
    <property type="match status" value="1"/>
</dbReference>
<proteinExistence type="predicted"/>
<name>A0A8H4QTZ3_9AGAR</name>
<dbReference type="InterPro" id="IPR001810">
    <property type="entry name" value="F-box_dom"/>
</dbReference>
<dbReference type="EMBL" id="JAACJL010000031">
    <property type="protein sequence ID" value="KAF4616833.1"/>
    <property type="molecule type" value="Genomic_DNA"/>
</dbReference>
<keyword evidence="3" id="KW-1185">Reference proteome</keyword>
<dbReference type="PROSITE" id="PS50181">
    <property type="entry name" value="FBOX"/>
    <property type="match status" value="1"/>
</dbReference>
<evidence type="ECO:0000259" key="1">
    <source>
        <dbReference type="PROSITE" id="PS50181"/>
    </source>
</evidence>
<protein>
    <recommendedName>
        <fullName evidence="1">F-box domain-containing protein</fullName>
    </recommendedName>
</protein>
<sequence length="461" mass="52507">MIDIPQEIWLKILEYLSIPEAGRLLSVNRPLFNIVMNRRYRNAQIGPVSGKVSRSVLLHWESIAPRVRSLSIQTNETRAPSRTKACFLHSLWLLTKLGAYLIPDDMMILPPFCPAAIPSKDLLRLMDRFTLVHEFKLDGLDINNETCHYAASLYSPLVKKAFDVFGSNLVSLEISLSVGAFHRYFDPLNVFPMLQHFILHLAEGKTLEATRTAISSSILPTLNRHRDTLRSLSMDAWKNVEPSVLLHGLDYMPLLTSFALTTTYDPSCNYALLAGLHAFFARQGSTTNALKLEFFAVDSIPDYNTWFREPCFGTPLPFLKSLTLRLYDFPETFIESLSTYVSQFKATLDTLILKGEPLNEDKKRGVRERYGYATTSSSMTVPRFSIQQAEQLGEMLSIISPNHIRDLQLEMQSLHADLYVPPLQYYPQIKTFSARFHYVLVGTDVMGSGKEEASFSYIRYY</sequence>
<dbReference type="AlphaFoldDB" id="A0A8H4QTZ3"/>
<evidence type="ECO:0000313" key="3">
    <source>
        <dbReference type="Proteomes" id="UP000521872"/>
    </source>
</evidence>